<dbReference type="InterPro" id="IPR036388">
    <property type="entry name" value="WH-like_DNA-bd_sf"/>
</dbReference>
<dbReference type="InterPro" id="IPR000835">
    <property type="entry name" value="HTH_MarR-typ"/>
</dbReference>
<keyword evidence="2" id="KW-0238">DNA-binding</keyword>
<evidence type="ECO:0000313" key="7">
    <source>
        <dbReference type="Proteomes" id="UP000027471"/>
    </source>
</evidence>
<dbReference type="InterPro" id="IPR036390">
    <property type="entry name" value="WH_DNA-bd_sf"/>
</dbReference>
<gene>
    <name evidence="6" type="ORF">DT23_05420</name>
</gene>
<accession>A0A074JNK0</accession>
<name>A0A074JNK0_9RHOB</name>
<dbReference type="Pfam" id="PF12802">
    <property type="entry name" value="MarR_2"/>
    <property type="match status" value="1"/>
</dbReference>
<feature type="region of interest" description="Disordered" evidence="4">
    <location>
        <begin position="1"/>
        <end position="21"/>
    </location>
</feature>
<evidence type="ECO:0000256" key="3">
    <source>
        <dbReference type="ARBA" id="ARBA00023163"/>
    </source>
</evidence>
<dbReference type="STRING" id="1353528.DT23_05420"/>
<evidence type="ECO:0000256" key="4">
    <source>
        <dbReference type="SAM" id="MobiDB-lite"/>
    </source>
</evidence>
<reference evidence="6 7" key="1">
    <citation type="journal article" date="2015" name="Antonie Van Leeuwenhoek">
        <title>Thioclava indica sp. nov., isolated from surface seawater of the Indian Ocean.</title>
        <authorList>
            <person name="Liu Y."/>
            <person name="Lai Q."/>
            <person name="Du J."/>
            <person name="Xu H."/>
            <person name="Jiang L."/>
            <person name="Shao Z."/>
        </authorList>
    </citation>
    <scope>NUCLEOTIDE SEQUENCE [LARGE SCALE GENOMIC DNA]</scope>
    <source>
        <strain evidence="6 7">DT23-4</strain>
    </source>
</reference>
<evidence type="ECO:0000313" key="6">
    <source>
        <dbReference type="EMBL" id="KEO57510.1"/>
    </source>
</evidence>
<dbReference type="GO" id="GO:0003700">
    <property type="term" value="F:DNA-binding transcription factor activity"/>
    <property type="evidence" value="ECO:0007669"/>
    <property type="project" value="InterPro"/>
</dbReference>
<evidence type="ECO:0000256" key="1">
    <source>
        <dbReference type="ARBA" id="ARBA00023015"/>
    </source>
</evidence>
<dbReference type="PANTHER" id="PTHR42756:SF1">
    <property type="entry name" value="TRANSCRIPTIONAL REPRESSOR OF EMRAB OPERON"/>
    <property type="match status" value="1"/>
</dbReference>
<dbReference type="PROSITE" id="PS01117">
    <property type="entry name" value="HTH_MARR_1"/>
    <property type="match status" value="1"/>
</dbReference>
<keyword evidence="1" id="KW-0805">Transcription regulation</keyword>
<dbReference type="Proteomes" id="UP000027471">
    <property type="component" value="Unassembled WGS sequence"/>
</dbReference>
<dbReference type="AlphaFoldDB" id="A0A074JNK0"/>
<dbReference type="EMBL" id="AUNB01000040">
    <property type="protein sequence ID" value="KEO57510.1"/>
    <property type="molecule type" value="Genomic_DNA"/>
</dbReference>
<proteinExistence type="predicted"/>
<dbReference type="PANTHER" id="PTHR42756">
    <property type="entry name" value="TRANSCRIPTIONAL REGULATOR, MARR"/>
    <property type="match status" value="1"/>
</dbReference>
<protein>
    <recommendedName>
        <fullName evidence="5">HTH marR-type domain-containing protein</fullName>
    </recommendedName>
</protein>
<keyword evidence="7" id="KW-1185">Reference proteome</keyword>
<comment type="caution">
    <text evidence="6">The sequence shown here is derived from an EMBL/GenBank/DDBJ whole genome shotgun (WGS) entry which is preliminary data.</text>
</comment>
<feature type="domain" description="HTH marR-type" evidence="5">
    <location>
        <begin position="22"/>
        <end position="154"/>
    </location>
</feature>
<dbReference type="PROSITE" id="PS50995">
    <property type="entry name" value="HTH_MARR_2"/>
    <property type="match status" value="1"/>
</dbReference>
<dbReference type="PRINTS" id="PR00598">
    <property type="entry name" value="HTHMARR"/>
</dbReference>
<dbReference type="GO" id="GO:0003677">
    <property type="term" value="F:DNA binding"/>
    <property type="evidence" value="ECO:0007669"/>
    <property type="project" value="UniProtKB-KW"/>
</dbReference>
<sequence>MKWAPMKPHSQTPQDPSEMEQRRELTRVMLRLVRGMRAIFNTQAQEMGLTYARAHMILAVSRAEGLSQTCLAEVLDIETPSLNRTLDGLEKLGFLERRPDPNDKRVRQVFLTDHARENADQIESFTNDLRARVYHGIDAQALDAALNVLHAMDKNLDEMRHPCPK</sequence>
<evidence type="ECO:0000259" key="5">
    <source>
        <dbReference type="PROSITE" id="PS50995"/>
    </source>
</evidence>
<keyword evidence="3" id="KW-0804">Transcription</keyword>
<organism evidence="6 7">
    <name type="scientific">Thioclava indica</name>
    <dbReference type="NCBI Taxonomy" id="1353528"/>
    <lineage>
        <taxon>Bacteria</taxon>
        <taxon>Pseudomonadati</taxon>
        <taxon>Pseudomonadota</taxon>
        <taxon>Alphaproteobacteria</taxon>
        <taxon>Rhodobacterales</taxon>
        <taxon>Paracoccaceae</taxon>
        <taxon>Thioclava</taxon>
    </lineage>
</organism>
<evidence type="ECO:0000256" key="2">
    <source>
        <dbReference type="ARBA" id="ARBA00023125"/>
    </source>
</evidence>
<dbReference type="SUPFAM" id="SSF46785">
    <property type="entry name" value="Winged helix' DNA-binding domain"/>
    <property type="match status" value="1"/>
</dbReference>
<dbReference type="SMART" id="SM00347">
    <property type="entry name" value="HTH_MARR"/>
    <property type="match status" value="1"/>
</dbReference>
<dbReference type="Gene3D" id="1.10.10.10">
    <property type="entry name" value="Winged helix-like DNA-binding domain superfamily/Winged helix DNA-binding domain"/>
    <property type="match status" value="1"/>
</dbReference>
<dbReference type="InterPro" id="IPR023187">
    <property type="entry name" value="Tscrpt_reg_MarR-type_CS"/>
</dbReference>
<dbReference type="eggNOG" id="COG1846">
    <property type="taxonomic scope" value="Bacteria"/>
</dbReference>